<reference evidence="1 2" key="1">
    <citation type="submission" date="2019-04" db="EMBL/GenBank/DDBJ databases">
        <title>Crypto-aerobic microbial life in anoxic (sulfidic) marine sediments.</title>
        <authorList>
            <person name="Bhattacharya S."/>
            <person name="Roy C."/>
            <person name="Mondal N."/>
            <person name="Sarkar J."/>
            <person name="Mandal S."/>
            <person name="Rameez M.J."/>
            <person name="Ghosh W."/>
        </authorList>
    </citation>
    <scope>NUCLEOTIDE SEQUENCE [LARGE SCALE GENOMIC DNA]</scope>
    <source>
        <strain evidence="1 2">SBBC</strain>
    </source>
</reference>
<dbReference type="RefSeq" id="WP_136794474.1">
    <property type="nucleotide sequence ID" value="NZ_SWAU01000368.1"/>
</dbReference>
<dbReference type="EMBL" id="SWAU01000368">
    <property type="protein sequence ID" value="TKA94385.1"/>
    <property type="molecule type" value="Genomic_DNA"/>
</dbReference>
<gene>
    <name evidence="1" type="ORF">FAZ78_22630</name>
</gene>
<organism evidence="1 2">
    <name type="scientific">Cereibacter changlensis</name>
    <dbReference type="NCBI Taxonomy" id="402884"/>
    <lineage>
        <taxon>Bacteria</taxon>
        <taxon>Pseudomonadati</taxon>
        <taxon>Pseudomonadota</taxon>
        <taxon>Alphaproteobacteria</taxon>
        <taxon>Rhodobacterales</taxon>
        <taxon>Paracoccaceae</taxon>
        <taxon>Cereibacter</taxon>
    </lineage>
</organism>
<accession>A0A4U0YRX1</accession>
<evidence type="ECO:0008006" key="3">
    <source>
        <dbReference type="Google" id="ProtNLM"/>
    </source>
</evidence>
<evidence type="ECO:0000313" key="1">
    <source>
        <dbReference type="EMBL" id="TKA94385.1"/>
    </source>
</evidence>
<dbReference type="Pfam" id="PF07704">
    <property type="entry name" value="PSK_trans_fac"/>
    <property type="match status" value="1"/>
</dbReference>
<name>A0A4U0YRX1_9RHOB</name>
<comment type="caution">
    <text evidence="1">The sequence shown here is derived from an EMBL/GenBank/DDBJ whole genome shotgun (WGS) entry which is preliminary data.</text>
</comment>
<sequence length="80" mass="8647">MPLYIRDDAVNDLAERLAALTGENKTQAVRSALEKQIEALQKTETLHERVARIQARARAAGIVADGSDDKALMDDLSGGL</sequence>
<dbReference type="Proteomes" id="UP000306340">
    <property type="component" value="Unassembled WGS sequence"/>
</dbReference>
<evidence type="ECO:0000313" key="2">
    <source>
        <dbReference type="Proteomes" id="UP000306340"/>
    </source>
</evidence>
<proteinExistence type="predicted"/>
<dbReference type="AlphaFoldDB" id="A0A4U0YRX1"/>
<dbReference type="InterPro" id="IPR011660">
    <property type="entry name" value="VapB-like"/>
</dbReference>
<protein>
    <recommendedName>
        <fullName evidence="3">Antitoxin VapB</fullName>
    </recommendedName>
</protein>